<proteinExistence type="predicted"/>
<sequence length="132" mass="12649">LEASSLKLGGSARRHAVQSADSGPCPDAACRCAESATCPSHSLSTSSPPSCFPPCDVVLVSVSVSVASVSVVTSSSSATGPEPSAAVATLAGAAARARIASFLVVAAVFLAAGGECGLPHVAVPVAMVTAAG</sequence>
<dbReference type="EMBL" id="BNCO01000037">
    <property type="protein sequence ID" value="GIL59911.1"/>
    <property type="molecule type" value="Genomic_DNA"/>
</dbReference>
<feature type="non-terminal residue" evidence="1">
    <location>
        <position position="1"/>
    </location>
</feature>
<feature type="non-terminal residue" evidence="1">
    <location>
        <position position="132"/>
    </location>
</feature>
<reference evidence="1" key="1">
    <citation type="journal article" date="2021" name="Proc. Natl. Acad. Sci. U.S.A.">
        <title>Three genomes in the algal genus Volvox reveal the fate of a haploid sex-determining region after a transition to homothallism.</title>
        <authorList>
            <person name="Yamamoto K."/>
            <person name="Hamaji T."/>
            <person name="Kawai-Toyooka H."/>
            <person name="Matsuzaki R."/>
            <person name="Takahashi F."/>
            <person name="Nishimura Y."/>
            <person name="Kawachi M."/>
            <person name="Noguchi H."/>
            <person name="Minakuchi Y."/>
            <person name="Umen J.G."/>
            <person name="Toyoda A."/>
            <person name="Nozaki H."/>
        </authorList>
    </citation>
    <scope>NUCLEOTIDE SEQUENCE</scope>
    <source>
        <strain evidence="1">NIES-3780</strain>
    </source>
</reference>
<dbReference type="AlphaFoldDB" id="A0A8J4BJA3"/>
<accession>A0A8J4BJA3</accession>
<protein>
    <submittedName>
        <fullName evidence="1">Uncharacterized protein</fullName>
    </submittedName>
</protein>
<gene>
    <name evidence="1" type="ORF">Vafri_14571</name>
</gene>
<dbReference type="Proteomes" id="UP000747399">
    <property type="component" value="Unassembled WGS sequence"/>
</dbReference>
<name>A0A8J4BJA3_9CHLO</name>
<organism evidence="1 2">
    <name type="scientific">Volvox africanus</name>
    <dbReference type="NCBI Taxonomy" id="51714"/>
    <lineage>
        <taxon>Eukaryota</taxon>
        <taxon>Viridiplantae</taxon>
        <taxon>Chlorophyta</taxon>
        <taxon>core chlorophytes</taxon>
        <taxon>Chlorophyceae</taxon>
        <taxon>CS clade</taxon>
        <taxon>Chlamydomonadales</taxon>
        <taxon>Volvocaceae</taxon>
        <taxon>Volvox</taxon>
    </lineage>
</organism>
<evidence type="ECO:0000313" key="2">
    <source>
        <dbReference type="Proteomes" id="UP000747399"/>
    </source>
</evidence>
<comment type="caution">
    <text evidence="1">The sequence shown here is derived from an EMBL/GenBank/DDBJ whole genome shotgun (WGS) entry which is preliminary data.</text>
</comment>
<evidence type="ECO:0000313" key="1">
    <source>
        <dbReference type="EMBL" id="GIL59911.1"/>
    </source>
</evidence>
<keyword evidence="2" id="KW-1185">Reference proteome</keyword>